<accession>A0A9N9LIX0</accession>
<dbReference type="InterPro" id="IPR006913">
    <property type="entry name" value="CENP-V/GFA"/>
</dbReference>
<dbReference type="InterPro" id="IPR052355">
    <property type="entry name" value="CENP-V-like"/>
</dbReference>
<evidence type="ECO:0000256" key="2">
    <source>
        <dbReference type="ARBA" id="ARBA00022723"/>
    </source>
</evidence>
<dbReference type="Gene3D" id="2.170.150.70">
    <property type="match status" value="1"/>
</dbReference>
<evidence type="ECO:0000256" key="3">
    <source>
        <dbReference type="ARBA" id="ARBA00022833"/>
    </source>
</evidence>
<dbReference type="EMBL" id="CAJVRM010000160">
    <property type="protein sequence ID" value="CAG8976024.1"/>
    <property type="molecule type" value="Genomic_DNA"/>
</dbReference>
<evidence type="ECO:0000259" key="4">
    <source>
        <dbReference type="PROSITE" id="PS51891"/>
    </source>
</evidence>
<keyword evidence="2" id="KW-0479">Metal-binding</keyword>
<organism evidence="5 6">
    <name type="scientific">Hymenoscyphus albidus</name>
    <dbReference type="NCBI Taxonomy" id="595503"/>
    <lineage>
        <taxon>Eukaryota</taxon>
        <taxon>Fungi</taxon>
        <taxon>Dikarya</taxon>
        <taxon>Ascomycota</taxon>
        <taxon>Pezizomycotina</taxon>
        <taxon>Leotiomycetes</taxon>
        <taxon>Helotiales</taxon>
        <taxon>Helotiaceae</taxon>
        <taxon>Hymenoscyphus</taxon>
    </lineage>
</organism>
<evidence type="ECO:0000313" key="5">
    <source>
        <dbReference type="EMBL" id="CAG8976024.1"/>
    </source>
</evidence>
<dbReference type="SUPFAM" id="SSF51316">
    <property type="entry name" value="Mss4-like"/>
    <property type="match status" value="2"/>
</dbReference>
<name>A0A9N9LIX0_9HELO</name>
<dbReference type="InterPro" id="IPR011057">
    <property type="entry name" value="Mss4-like_sf"/>
</dbReference>
<proteinExistence type="inferred from homology"/>
<evidence type="ECO:0000256" key="1">
    <source>
        <dbReference type="ARBA" id="ARBA00005495"/>
    </source>
</evidence>
<feature type="domain" description="CENP-V/GFA" evidence="4">
    <location>
        <begin position="111"/>
        <end position="189"/>
    </location>
</feature>
<dbReference type="OrthoDB" id="2993351at2759"/>
<comment type="similarity">
    <text evidence="1">Belongs to the Gfa family.</text>
</comment>
<dbReference type="AlphaFoldDB" id="A0A9N9LIX0"/>
<dbReference type="PANTHER" id="PTHR28620">
    <property type="entry name" value="CENTROMERE PROTEIN V"/>
    <property type="match status" value="1"/>
</dbReference>
<dbReference type="PANTHER" id="PTHR28620:SF1">
    <property type="entry name" value="CENP-V_GFA DOMAIN-CONTAINING PROTEIN"/>
    <property type="match status" value="1"/>
</dbReference>
<dbReference type="GO" id="GO:0046872">
    <property type="term" value="F:metal ion binding"/>
    <property type="evidence" value="ECO:0007669"/>
    <property type="project" value="UniProtKB-KW"/>
</dbReference>
<gene>
    <name evidence="5" type="ORF">HYALB_00007551</name>
</gene>
<comment type="caution">
    <text evidence="5">The sequence shown here is derived from an EMBL/GenBank/DDBJ whole genome shotgun (WGS) entry which is preliminary data.</text>
</comment>
<dbReference type="Proteomes" id="UP000701801">
    <property type="component" value="Unassembled WGS sequence"/>
</dbReference>
<evidence type="ECO:0000313" key="6">
    <source>
        <dbReference type="Proteomes" id="UP000701801"/>
    </source>
</evidence>
<reference evidence="5" key="1">
    <citation type="submission" date="2021-07" db="EMBL/GenBank/DDBJ databases">
        <authorList>
            <person name="Durling M."/>
        </authorList>
    </citation>
    <scope>NUCLEOTIDE SEQUENCE</scope>
</reference>
<dbReference type="GO" id="GO:0016846">
    <property type="term" value="F:carbon-sulfur lyase activity"/>
    <property type="evidence" value="ECO:0007669"/>
    <property type="project" value="InterPro"/>
</dbReference>
<keyword evidence="3" id="KW-0862">Zinc</keyword>
<keyword evidence="6" id="KW-1185">Reference proteome</keyword>
<protein>
    <recommendedName>
        <fullName evidence="4">CENP-V/GFA domain-containing protein</fullName>
    </recommendedName>
</protein>
<sequence>MAETSTSTSTPSPSHEMKTYKGSCHCGTIAFSLTLPEIKRFCPVCGTGVMGKRHNAEPGMDIGINARTLEDVDVWKLKVRKVDGTSYEPKWIPHKFIGPEPTAEIEDARMYYGSCHCGATTIALKNKGGIDPSTEMVECNCTIYYKRSLRHIYPLTTQLSIVTNPSHPLTSYIFGRKMMKHMFCSNCGI</sequence>
<dbReference type="PROSITE" id="PS51891">
    <property type="entry name" value="CENP_V_GFA"/>
    <property type="match status" value="1"/>
</dbReference>